<gene>
    <name evidence="1" type="ORF">SAMN05216215_10132</name>
</gene>
<dbReference type="STRING" id="418495.SAMN05216215_10132"/>
<dbReference type="Proteomes" id="UP000199529">
    <property type="component" value="Unassembled WGS sequence"/>
</dbReference>
<organism evidence="1 2">
    <name type="scientific">Saccharopolyspora shandongensis</name>
    <dbReference type="NCBI Taxonomy" id="418495"/>
    <lineage>
        <taxon>Bacteria</taxon>
        <taxon>Bacillati</taxon>
        <taxon>Actinomycetota</taxon>
        <taxon>Actinomycetes</taxon>
        <taxon>Pseudonocardiales</taxon>
        <taxon>Pseudonocardiaceae</taxon>
        <taxon>Saccharopolyspora</taxon>
    </lineage>
</organism>
<reference evidence="2" key="1">
    <citation type="submission" date="2016-10" db="EMBL/GenBank/DDBJ databases">
        <authorList>
            <person name="Varghese N."/>
            <person name="Submissions S."/>
        </authorList>
    </citation>
    <scope>NUCLEOTIDE SEQUENCE [LARGE SCALE GENOMIC DNA]</scope>
    <source>
        <strain evidence="2">CGMCC 4.3530</strain>
    </source>
</reference>
<dbReference type="EMBL" id="FNOK01000013">
    <property type="protein sequence ID" value="SDX62317.1"/>
    <property type="molecule type" value="Genomic_DNA"/>
</dbReference>
<dbReference type="AlphaFoldDB" id="A0A1H3D7H4"/>
<evidence type="ECO:0000313" key="1">
    <source>
        <dbReference type="EMBL" id="SDX62317.1"/>
    </source>
</evidence>
<proteinExistence type="predicted"/>
<sequence length="95" mass="10364">MLARTRRDAVDAERRFRAKSTFAVGEGRRFRAKSPPVSGPIAFGTNWAEPFRRRVSEAIALGCRLHEGPAVTFNGDRVIVAQALLWPSAADAPAS</sequence>
<name>A0A1H3D7H4_9PSEU</name>
<keyword evidence="2" id="KW-1185">Reference proteome</keyword>
<accession>A0A1H3D7H4</accession>
<protein>
    <submittedName>
        <fullName evidence="1">Uncharacterized protein</fullName>
    </submittedName>
</protein>
<evidence type="ECO:0000313" key="2">
    <source>
        <dbReference type="Proteomes" id="UP000199529"/>
    </source>
</evidence>